<evidence type="ECO:0000313" key="2">
    <source>
        <dbReference type="Proteomes" id="UP000694892"/>
    </source>
</evidence>
<proteinExistence type="predicted"/>
<sequence>MKSLYRKDVLGILYSPDLHLPEPPQILWNNRKMSMSFSQYITCSAFLLPFCLHNPNHFFPMKSLYRKDVLGILYSPDLYLPEPPQILWNHKKMSMSFSQCVTCSVFLLPFC</sequence>
<gene>
    <name evidence="1" type="ORF">XELAEV_18019643mg</name>
</gene>
<organism evidence="1 2">
    <name type="scientific">Xenopus laevis</name>
    <name type="common">African clawed frog</name>
    <dbReference type="NCBI Taxonomy" id="8355"/>
    <lineage>
        <taxon>Eukaryota</taxon>
        <taxon>Metazoa</taxon>
        <taxon>Chordata</taxon>
        <taxon>Craniata</taxon>
        <taxon>Vertebrata</taxon>
        <taxon>Euteleostomi</taxon>
        <taxon>Amphibia</taxon>
        <taxon>Batrachia</taxon>
        <taxon>Anura</taxon>
        <taxon>Pipoidea</taxon>
        <taxon>Pipidae</taxon>
        <taxon>Xenopodinae</taxon>
        <taxon>Xenopus</taxon>
        <taxon>Xenopus</taxon>
    </lineage>
</organism>
<evidence type="ECO:0000313" key="1">
    <source>
        <dbReference type="EMBL" id="OCT91023.1"/>
    </source>
</evidence>
<name>A0A974HUY2_XENLA</name>
<dbReference type="Proteomes" id="UP000694892">
    <property type="component" value="Chromosome 3L"/>
</dbReference>
<dbReference type="EMBL" id="CM004470">
    <property type="protein sequence ID" value="OCT91023.1"/>
    <property type="molecule type" value="Genomic_DNA"/>
</dbReference>
<accession>A0A974HUY2</accession>
<dbReference type="AlphaFoldDB" id="A0A974HUY2"/>
<protein>
    <submittedName>
        <fullName evidence="1">Uncharacterized protein</fullName>
    </submittedName>
</protein>
<reference evidence="2" key="1">
    <citation type="journal article" date="2016" name="Nature">
        <title>Genome evolution in the allotetraploid frog Xenopus laevis.</title>
        <authorList>
            <person name="Session A.M."/>
            <person name="Uno Y."/>
            <person name="Kwon T."/>
            <person name="Chapman J.A."/>
            <person name="Toyoda A."/>
            <person name="Takahashi S."/>
            <person name="Fukui A."/>
            <person name="Hikosaka A."/>
            <person name="Suzuki A."/>
            <person name="Kondo M."/>
            <person name="van Heeringen S.J."/>
            <person name="Quigley I."/>
            <person name="Heinz S."/>
            <person name="Ogino H."/>
            <person name="Ochi H."/>
            <person name="Hellsten U."/>
            <person name="Lyons J.B."/>
            <person name="Simakov O."/>
            <person name="Putnam N."/>
            <person name="Stites J."/>
            <person name="Kuroki Y."/>
            <person name="Tanaka T."/>
            <person name="Michiue T."/>
            <person name="Watanabe M."/>
            <person name="Bogdanovic O."/>
            <person name="Lister R."/>
            <person name="Georgiou G."/>
            <person name="Paranjpe S.S."/>
            <person name="van Kruijsbergen I."/>
            <person name="Shu S."/>
            <person name="Carlson J."/>
            <person name="Kinoshita T."/>
            <person name="Ohta Y."/>
            <person name="Mawaribuchi S."/>
            <person name="Jenkins J."/>
            <person name="Grimwood J."/>
            <person name="Schmutz J."/>
            <person name="Mitros T."/>
            <person name="Mozaffari S.V."/>
            <person name="Suzuki Y."/>
            <person name="Haramoto Y."/>
            <person name="Yamamoto T.S."/>
            <person name="Takagi C."/>
            <person name="Heald R."/>
            <person name="Miller K."/>
            <person name="Haudenschild C."/>
            <person name="Kitzman J."/>
            <person name="Nakayama T."/>
            <person name="Izutsu Y."/>
            <person name="Robert J."/>
            <person name="Fortriede J."/>
            <person name="Burns K."/>
            <person name="Lotay V."/>
            <person name="Karimi K."/>
            <person name="Yasuoka Y."/>
            <person name="Dichmann D.S."/>
            <person name="Flajnik M.F."/>
            <person name="Houston D.W."/>
            <person name="Shendure J."/>
            <person name="DuPasquier L."/>
            <person name="Vize P.D."/>
            <person name="Zorn A.M."/>
            <person name="Ito M."/>
            <person name="Marcotte E.M."/>
            <person name="Wallingford J.B."/>
            <person name="Ito Y."/>
            <person name="Asashima M."/>
            <person name="Ueno N."/>
            <person name="Matsuda Y."/>
            <person name="Veenstra G.J."/>
            <person name="Fujiyama A."/>
            <person name="Harland R.M."/>
            <person name="Taira M."/>
            <person name="Rokhsar D.S."/>
        </authorList>
    </citation>
    <scope>NUCLEOTIDE SEQUENCE [LARGE SCALE GENOMIC DNA]</scope>
    <source>
        <strain evidence="2">J</strain>
    </source>
</reference>